<evidence type="ECO:0000256" key="1">
    <source>
        <dbReference type="SAM" id="Phobius"/>
    </source>
</evidence>
<feature type="transmembrane region" description="Helical" evidence="1">
    <location>
        <begin position="16"/>
        <end position="40"/>
    </location>
</feature>
<gene>
    <name evidence="3" type="ORF">BROFUL_01930</name>
</gene>
<dbReference type="InterPro" id="IPR008756">
    <property type="entry name" value="Peptidase_M56"/>
</dbReference>
<evidence type="ECO:0000259" key="2">
    <source>
        <dbReference type="Pfam" id="PF05569"/>
    </source>
</evidence>
<proteinExistence type="predicted"/>
<dbReference type="PANTHER" id="PTHR34978">
    <property type="entry name" value="POSSIBLE SENSOR-TRANSDUCER PROTEIN BLAR"/>
    <property type="match status" value="1"/>
</dbReference>
<evidence type="ECO:0000313" key="3">
    <source>
        <dbReference type="EMBL" id="KKO19358.1"/>
    </source>
</evidence>
<keyword evidence="1" id="KW-1133">Transmembrane helix</keyword>
<dbReference type="Pfam" id="PF05569">
    <property type="entry name" value="Peptidase_M56"/>
    <property type="match status" value="1"/>
</dbReference>
<keyword evidence="1" id="KW-0472">Membrane</keyword>
<comment type="caution">
    <text evidence="3">The sequence shown here is derived from an EMBL/GenBank/DDBJ whole genome shotgun (WGS) entry which is preliminary data.</text>
</comment>
<sequence>MKYFIKVNGQEEKERAYFLLIVFLNLVIFSVIVTGVLIGIKGYVSDTKFTYKAVTCCGGICSKCIFTLHTLATSLPWFCVAILFTGIGKAIYKAVQMLFMHGRFIRSLTPRFIVNCSGLKESPFPAHLENQWVLFENAALRYAFTSGIWKPKIYLSTGICSYLTAKELQSVILHEAHHIRQKAPFKLFVLQILSALNFFLPVNRHLLGRYSSLSEKAADDAAVKISGEPLELASALLKLSRFRTLAALSPAVAFSREQGL</sequence>
<name>A0A0M2UTG1_9BACT</name>
<evidence type="ECO:0000313" key="4">
    <source>
        <dbReference type="Proteomes" id="UP000034954"/>
    </source>
</evidence>
<dbReference type="PANTHER" id="PTHR34978:SF3">
    <property type="entry name" value="SLR0241 PROTEIN"/>
    <property type="match status" value="1"/>
</dbReference>
<dbReference type="InterPro" id="IPR052173">
    <property type="entry name" value="Beta-lactam_resp_regulator"/>
</dbReference>
<dbReference type="Proteomes" id="UP000034954">
    <property type="component" value="Unassembled WGS sequence"/>
</dbReference>
<reference evidence="3 4" key="1">
    <citation type="journal article" date="2013" name="BMC Microbiol.">
        <title>Identification of the type II cytochrome c maturation pathway in anammox bacteria by comparative genomics.</title>
        <authorList>
            <person name="Ferousi C."/>
            <person name="Speth D.R."/>
            <person name="Reimann J."/>
            <person name="Op den Camp H.J."/>
            <person name="Allen J.W."/>
            <person name="Keltjens J.T."/>
            <person name="Jetten M.S."/>
        </authorList>
    </citation>
    <scope>NUCLEOTIDE SEQUENCE [LARGE SCALE GENOMIC DNA]</scope>
    <source>
        <strain evidence="3">RU1</strain>
    </source>
</reference>
<accession>A0A0M2UTG1</accession>
<organism evidence="3 4">
    <name type="scientific">Candidatus Brocadia fulgida</name>
    <dbReference type="NCBI Taxonomy" id="380242"/>
    <lineage>
        <taxon>Bacteria</taxon>
        <taxon>Pseudomonadati</taxon>
        <taxon>Planctomycetota</taxon>
        <taxon>Candidatus Brocadiia</taxon>
        <taxon>Candidatus Brocadiales</taxon>
        <taxon>Candidatus Brocadiaceae</taxon>
        <taxon>Candidatus Brocadia</taxon>
    </lineage>
</organism>
<dbReference type="EMBL" id="LAQJ01000197">
    <property type="protein sequence ID" value="KKO19358.1"/>
    <property type="molecule type" value="Genomic_DNA"/>
</dbReference>
<feature type="domain" description="Peptidase M56" evidence="2">
    <location>
        <begin position="88"/>
        <end position="241"/>
    </location>
</feature>
<keyword evidence="1" id="KW-0812">Transmembrane</keyword>
<keyword evidence="4" id="KW-1185">Reference proteome</keyword>
<dbReference type="Gene3D" id="3.30.2010.10">
    <property type="entry name" value="Metalloproteases ('zincins'), catalytic domain"/>
    <property type="match status" value="1"/>
</dbReference>
<protein>
    <recommendedName>
        <fullName evidence="2">Peptidase M56 domain-containing protein</fullName>
    </recommendedName>
</protein>
<dbReference type="AlphaFoldDB" id="A0A0M2UTG1"/>
<feature type="transmembrane region" description="Helical" evidence="1">
    <location>
        <begin position="75"/>
        <end position="95"/>
    </location>
</feature>
<dbReference type="CDD" id="cd07326">
    <property type="entry name" value="M56_BlaR1_MecR1_like"/>
    <property type="match status" value="1"/>
</dbReference>